<dbReference type="PANTHER" id="PTHR31272:SF4">
    <property type="entry name" value="CYTOCHROME C-TYPE BIOGENESIS PROTEIN HI_1454-RELATED"/>
    <property type="match status" value="1"/>
</dbReference>
<name>A0A553K1M2_9ACTN</name>
<evidence type="ECO:0000313" key="9">
    <source>
        <dbReference type="Proteomes" id="UP000317638"/>
    </source>
</evidence>
<accession>A0A553K1M2</accession>
<evidence type="ECO:0000256" key="6">
    <source>
        <dbReference type="SAM" id="Phobius"/>
    </source>
</evidence>
<dbReference type="AlphaFoldDB" id="A0A553K1M2"/>
<evidence type="ECO:0000256" key="3">
    <source>
        <dbReference type="ARBA" id="ARBA00022692"/>
    </source>
</evidence>
<feature type="transmembrane region" description="Helical" evidence="6">
    <location>
        <begin position="64"/>
        <end position="88"/>
    </location>
</feature>
<keyword evidence="4 6" id="KW-1133">Transmembrane helix</keyword>
<dbReference type="InterPro" id="IPR051790">
    <property type="entry name" value="Cytochrome_c-biogenesis_DsbD"/>
</dbReference>
<evidence type="ECO:0000256" key="2">
    <source>
        <dbReference type="ARBA" id="ARBA00006143"/>
    </source>
</evidence>
<proteinExistence type="inferred from homology"/>
<feature type="transmembrane region" description="Helical" evidence="6">
    <location>
        <begin position="175"/>
        <end position="195"/>
    </location>
</feature>
<comment type="caution">
    <text evidence="8">The sequence shown here is derived from an EMBL/GenBank/DDBJ whole genome shotgun (WGS) entry which is preliminary data.</text>
</comment>
<evidence type="ECO:0000256" key="1">
    <source>
        <dbReference type="ARBA" id="ARBA00004141"/>
    </source>
</evidence>
<dbReference type="Proteomes" id="UP000317638">
    <property type="component" value="Unassembled WGS sequence"/>
</dbReference>
<evidence type="ECO:0000259" key="7">
    <source>
        <dbReference type="Pfam" id="PF02683"/>
    </source>
</evidence>
<dbReference type="GO" id="GO:0016020">
    <property type="term" value="C:membrane"/>
    <property type="evidence" value="ECO:0007669"/>
    <property type="project" value="UniProtKB-SubCell"/>
</dbReference>
<dbReference type="EMBL" id="VKKG01000002">
    <property type="protein sequence ID" value="TRY18589.1"/>
    <property type="molecule type" value="Genomic_DNA"/>
</dbReference>
<dbReference type="OrthoDB" id="9803065at2"/>
<gene>
    <name evidence="8" type="ORF">FOJ82_05555</name>
</gene>
<comment type="subcellular location">
    <subcellularLocation>
        <location evidence="1">Membrane</location>
        <topology evidence="1">Multi-pass membrane protein</topology>
    </subcellularLocation>
</comment>
<evidence type="ECO:0000256" key="4">
    <source>
        <dbReference type="ARBA" id="ARBA00022989"/>
    </source>
</evidence>
<dbReference type="InterPro" id="IPR003834">
    <property type="entry name" value="Cyt_c_assmbl_TM_dom"/>
</dbReference>
<feature type="transmembrane region" description="Helical" evidence="6">
    <location>
        <begin position="100"/>
        <end position="120"/>
    </location>
</feature>
<keyword evidence="5 6" id="KW-0472">Membrane</keyword>
<sequence length="250" mass="25722">MILLESWVSGALSSSLLLAVPVALLAGLVSFASPCVLPLLPGYLSYASGLGASEISEGTGNRRLLFLGTLGFVLGFAAIFVVTGAVLGGLGTFLLVNERIITAVAGALIILLGLGFIGWLPMPAQWKPKAPRMGVAASPLLGMAFGLGWTPCIGPALSVVLTLALTEGSAARGGLLAFVYALGLGLPFIAFALAFTKLSGHFAWLKRNQRTLTVVGGSLLVAVGLAMVSGLWTYVLGHLRQWAASFGTIL</sequence>
<dbReference type="RefSeq" id="WP_143937484.1">
    <property type="nucleotide sequence ID" value="NZ_VKKG01000002.1"/>
</dbReference>
<dbReference type="Pfam" id="PF02683">
    <property type="entry name" value="DsbD_TM"/>
    <property type="match status" value="1"/>
</dbReference>
<dbReference type="GO" id="GO:0017004">
    <property type="term" value="P:cytochrome complex assembly"/>
    <property type="evidence" value="ECO:0007669"/>
    <property type="project" value="InterPro"/>
</dbReference>
<protein>
    <submittedName>
        <fullName evidence="8">Cytochrome c biogenesis protein CcdA</fullName>
    </submittedName>
</protein>
<evidence type="ECO:0000313" key="8">
    <source>
        <dbReference type="EMBL" id="TRY18589.1"/>
    </source>
</evidence>
<evidence type="ECO:0000256" key="5">
    <source>
        <dbReference type="ARBA" id="ARBA00023136"/>
    </source>
</evidence>
<feature type="domain" description="Cytochrome C biogenesis protein transmembrane" evidence="7">
    <location>
        <begin position="17"/>
        <end position="229"/>
    </location>
</feature>
<organism evidence="8 9">
    <name type="scientific">Tessaracoccus rhinocerotis</name>
    <dbReference type="NCBI Taxonomy" id="1689449"/>
    <lineage>
        <taxon>Bacteria</taxon>
        <taxon>Bacillati</taxon>
        <taxon>Actinomycetota</taxon>
        <taxon>Actinomycetes</taxon>
        <taxon>Propionibacteriales</taxon>
        <taxon>Propionibacteriaceae</taxon>
        <taxon>Tessaracoccus</taxon>
    </lineage>
</organism>
<feature type="transmembrane region" description="Helical" evidence="6">
    <location>
        <begin position="140"/>
        <end position="163"/>
    </location>
</feature>
<keyword evidence="3 6" id="KW-0812">Transmembrane</keyword>
<dbReference type="PANTHER" id="PTHR31272">
    <property type="entry name" value="CYTOCHROME C-TYPE BIOGENESIS PROTEIN HI_1454-RELATED"/>
    <property type="match status" value="1"/>
</dbReference>
<keyword evidence="9" id="KW-1185">Reference proteome</keyword>
<comment type="similarity">
    <text evidence="2">Belongs to the DsbD family.</text>
</comment>
<feature type="transmembrane region" description="Helical" evidence="6">
    <location>
        <begin position="215"/>
        <end position="236"/>
    </location>
</feature>
<reference evidence="8 9" key="1">
    <citation type="submission" date="2019-07" db="EMBL/GenBank/DDBJ databases">
        <authorList>
            <person name="Zhou L.-Y."/>
        </authorList>
    </citation>
    <scope>NUCLEOTIDE SEQUENCE [LARGE SCALE GENOMIC DNA]</scope>
    <source>
        <strain evidence="8 9">YIM 101269</strain>
    </source>
</reference>